<evidence type="ECO:0000313" key="10">
    <source>
        <dbReference type="EMBL" id="QBI53351.1"/>
    </source>
</evidence>
<feature type="transmembrane region" description="Helical" evidence="7">
    <location>
        <begin position="184"/>
        <end position="204"/>
    </location>
</feature>
<reference evidence="10 11" key="1">
    <citation type="submission" date="2019-02" db="EMBL/GenBank/DDBJ databases">
        <authorList>
            <person name="Khodamoradi S."/>
            <person name="Hahnke R.L."/>
            <person name="Kaempfer P."/>
            <person name="Schumann P."/>
            <person name="Rohde M."/>
            <person name="Steinert M."/>
            <person name="Luzhetskyy A."/>
            <person name="Wink J."/>
            <person name="Ruckert C."/>
        </authorList>
    </citation>
    <scope>NUCLEOTIDE SEQUENCE [LARGE SCALE GENOMIC DNA]</scope>
    <source>
        <strain evidence="10 11">M2</strain>
    </source>
</reference>
<keyword evidence="3" id="KW-1003">Cell membrane</keyword>
<keyword evidence="2 7" id="KW-0813">Transport</keyword>
<dbReference type="GO" id="GO:0055085">
    <property type="term" value="P:transmembrane transport"/>
    <property type="evidence" value="ECO:0007669"/>
    <property type="project" value="InterPro"/>
</dbReference>
<keyword evidence="11" id="KW-1185">Reference proteome</keyword>
<accession>A0A4P6Q277</accession>
<keyword evidence="4 7" id="KW-0812">Transmembrane</keyword>
<dbReference type="InterPro" id="IPR051393">
    <property type="entry name" value="ABC_transporter_permease"/>
</dbReference>
<evidence type="ECO:0000256" key="5">
    <source>
        <dbReference type="ARBA" id="ARBA00022989"/>
    </source>
</evidence>
<feature type="transmembrane region" description="Helical" evidence="7">
    <location>
        <begin position="131"/>
        <end position="152"/>
    </location>
</feature>
<dbReference type="EMBL" id="CP036455">
    <property type="protein sequence ID" value="QBI53351.1"/>
    <property type="molecule type" value="Genomic_DNA"/>
</dbReference>
<dbReference type="RefSeq" id="WP_131097734.1">
    <property type="nucleotide sequence ID" value="NZ_CP036455.1"/>
</dbReference>
<keyword evidence="5 7" id="KW-1133">Transmembrane helix</keyword>
<dbReference type="GO" id="GO:0005886">
    <property type="term" value="C:plasma membrane"/>
    <property type="evidence" value="ECO:0007669"/>
    <property type="project" value="UniProtKB-SubCell"/>
</dbReference>
<feature type="transmembrane region" description="Helical" evidence="7">
    <location>
        <begin position="237"/>
        <end position="257"/>
    </location>
</feature>
<comment type="similarity">
    <text evidence="7">Belongs to the binding-protein-dependent transport system permease family.</text>
</comment>
<evidence type="ECO:0000256" key="1">
    <source>
        <dbReference type="ARBA" id="ARBA00004651"/>
    </source>
</evidence>
<sequence length="323" mass="35081">MTPHADTAGASAVAPASRTGPKPAAGSGARRARRDSLTGLWLVLPFTTLFAAFMVWPLLAGLWTSFTDRSLAQDESSFVGLANWAEMLGDSAVWQSLWVTLLFTLITTPPLVVIALVMAQLTHRATAHIGWFLRFSYFAPFLMPVAVVALIWEWMYQPEFGMVNGLLASVGIPGVSWLTDGGTVLPAIAITTVWWTVGFNYLLYLAALQGIPAYVYEAAAIDGAGPWQRFRSITLPLLGRTTTLIVLLQMVASLKLFDQAYLMTNGTGGPNYAARPIIGYIFESGFTGLRIGYASAISYLLFAVIIVVSVLQFKLFSRKEGTV</sequence>
<feature type="domain" description="ABC transmembrane type-1" evidence="9">
    <location>
        <begin position="97"/>
        <end position="312"/>
    </location>
</feature>
<evidence type="ECO:0000259" key="9">
    <source>
        <dbReference type="PROSITE" id="PS50928"/>
    </source>
</evidence>
<evidence type="ECO:0000256" key="3">
    <source>
        <dbReference type="ARBA" id="ARBA00022475"/>
    </source>
</evidence>
<dbReference type="PROSITE" id="PS50928">
    <property type="entry name" value="ABC_TM1"/>
    <property type="match status" value="1"/>
</dbReference>
<dbReference type="OrthoDB" id="34224at2"/>
<dbReference type="InterPro" id="IPR035906">
    <property type="entry name" value="MetI-like_sf"/>
</dbReference>
<evidence type="ECO:0000313" key="11">
    <source>
        <dbReference type="Proteomes" id="UP000292235"/>
    </source>
</evidence>
<dbReference type="CDD" id="cd06261">
    <property type="entry name" value="TM_PBP2"/>
    <property type="match status" value="1"/>
</dbReference>
<dbReference type="KEGG" id="strr:EKD16_07775"/>
<dbReference type="PANTHER" id="PTHR30193:SF41">
    <property type="entry name" value="DIACETYLCHITOBIOSE UPTAKE SYSTEM PERMEASE PROTEIN NGCF"/>
    <property type="match status" value="1"/>
</dbReference>
<evidence type="ECO:0000256" key="4">
    <source>
        <dbReference type="ARBA" id="ARBA00022692"/>
    </source>
</evidence>
<dbReference type="SUPFAM" id="SSF161098">
    <property type="entry name" value="MetI-like"/>
    <property type="match status" value="1"/>
</dbReference>
<feature type="transmembrane region" description="Helical" evidence="7">
    <location>
        <begin position="291"/>
        <end position="311"/>
    </location>
</feature>
<dbReference type="InterPro" id="IPR000515">
    <property type="entry name" value="MetI-like"/>
</dbReference>
<feature type="transmembrane region" description="Helical" evidence="7">
    <location>
        <begin position="97"/>
        <end position="119"/>
    </location>
</feature>
<evidence type="ECO:0000256" key="2">
    <source>
        <dbReference type="ARBA" id="ARBA00022448"/>
    </source>
</evidence>
<gene>
    <name evidence="10" type="primary">lacF2</name>
    <name evidence="10" type="ORF">EKD16_07775</name>
</gene>
<evidence type="ECO:0000256" key="8">
    <source>
        <dbReference type="SAM" id="MobiDB-lite"/>
    </source>
</evidence>
<protein>
    <submittedName>
        <fullName evidence="10">Lactose transport system permease protein LacF</fullName>
    </submittedName>
</protein>
<keyword evidence="6 7" id="KW-0472">Membrane</keyword>
<evidence type="ECO:0000256" key="6">
    <source>
        <dbReference type="ARBA" id="ARBA00023136"/>
    </source>
</evidence>
<feature type="transmembrane region" description="Helical" evidence="7">
    <location>
        <begin position="40"/>
        <end position="59"/>
    </location>
</feature>
<organism evidence="10 11">
    <name type="scientific">Streptomonospora litoralis</name>
    <dbReference type="NCBI Taxonomy" id="2498135"/>
    <lineage>
        <taxon>Bacteria</taxon>
        <taxon>Bacillati</taxon>
        <taxon>Actinomycetota</taxon>
        <taxon>Actinomycetes</taxon>
        <taxon>Streptosporangiales</taxon>
        <taxon>Nocardiopsidaceae</taxon>
        <taxon>Streptomonospora</taxon>
    </lineage>
</organism>
<proteinExistence type="inferred from homology"/>
<dbReference type="PANTHER" id="PTHR30193">
    <property type="entry name" value="ABC TRANSPORTER PERMEASE PROTEIN"/>
    <property type="match status" value="1"/>
</dbReference>
<dbReference type="Pfam" id="PF00528">
    <property type="entry name" value="BPD_transp_1"/>
    <property type="match status" value="1"/>
</dbReference>
<dbReference type="AlphaFoldDB" id="A0A4P6Q277"/>
<evidence type="ECO:0000256" key="7">
    <source>
        <dbReference type="RuleBase" id="RU363032"/>
    </source>
</evidence>
<name>A0A4P6Q277_9ACTN</name>
<feature type="region of interest" description="Disordered" evidence="8">
    <location>
        <begin position="1"/>
        <end position="30"/>
    </location>
</feature>
<dbReference type="Gene3D" id="1.10.3720.10">
    <property type="entry name" value="MetI-like"/>
    <property type="match status" value="1"/>
</dbReference>
<dbReference type="Proteomes" id="UP000292235">
    <property type="component" value="Chromosome"/>
</dbReference>
<comment type="subcellular location">
    <subcellularLocation>
        <location evidence="1 7">Cell membrane</location>
        <topology evidence="1 7">Multi-pass membrane protein</topology>
    </subcellularLocation>
</comment>